<dbReference type="PANTHER" id="PTHR47708:SF2">
    <property type="entry name" value="SI:CH73-132F6.5"/>
    <property type="match status" value="1"/>
</dbReference>
<reference evidence="2 3" key="1">
    <citation type="journal article" date="2019" name="Int. J. Syst. Evol. Microbiol.">
        <title>The Global Catalogue of Microorganisms (GCM) 10K type strain sequencing project: providing services to taxonomists for standard genome sequencing and annotation.</title>
        <authorList>
            <consortium name="The Broad Institute Genomics Platform"/>
            <consortium name="The Broad Institute Genome Sequencing Center for Infectious Disease"/>
            <person name="Wu L."/>
            <person name="Ma J."/>
        </authorList>
    </citation>
    <scope>NUCLEOTIDE SEQUENCE [LARGE SCALE GENOMIC DNA]</scope>
    <source>
        <strain evidence="2 3">JCM 3325</strain>
    </source>
</reference>
<keyword evidence="3" id="KW-1185">Reference proteome</keyword>
<protein>
    <recommendedName>
        <fullName evidence="1">AtuA-like ferredoxin-fold domain-containing protein</fullName>
    </recommendedName>
</protein>
<gene>
    <name evidence="2" type="ORF">GCM10010191_05750</name>
</gene>
<accession>A0ABN3IF92</accession>
<dbReference type="EMBL" id="BAAARW010000002">
    <property type="protein sequence ID" value="GAA2401326.1"/>
    <property type="molecule type" value="Genomic_DNA"/>
</dbReference>
<dbReference type="Pfam" id="PF23544">
    <property type="entry name" value="AtuA_ferredoxin"/>
    <property type="match status" value="1"/>
</dbReference>
<evidence type="ECO:0000313" key="2">
    <source>
        <dbReference type="EMBL" id="GAA2401326.1"/>
    </source>
</evidence>
<proteinExistence type="predicted"/>
<name>A0ABN3IF92_9ACTN</name>
<evidence type="ECO:0000313" key="3">
    <source>
        <dbReference type="Proteomes" id="UP001501231"/>
    </source>
</evidence>
<comment type="caution">
    <text evidence="2">The sequence shown here is derived from an EMBL/GenBank/DDBJ whole genome shotgun (WGS) entry which is preliminary data.</text>
</comment>
<feature type="domain" description="AtuA-like ferredoxin-fold" evidence="1">
    <location>
        <begin position="5"/>
        <end position="101"/>
    </location>
</feature>
<dbReference type="InterPro" id="IPR056362">
    <property type="entry name" value="AtuA-like_ferredoxin_dom"/>
</dbReference>
<organism evidence="2 3">
    <name type="scientific">Actinomadura vinacea</name>
    <dbReference type="NCBI Taxonomy" id="115336"/>
    <lineage>
        <taxon>Bacteria</taxon>
        <taxon>Bacillati</taxon>
        <taxon>Actinomycetota</taxon>
        <taxon>Actinomycetes</taxon>
        <taxon>Streptosporangiales</taxon>
        <taxon>Thermomonosporaceae</taxon>
        <taxon>Actinomadura</taxon>
    </lineage>
</organism>
<dbReference type="PANTHER" id="PTHR47708">
    <property type="match status" value="1"/>
</dbReference>
<dbReference type="RefSeq" id="WP_344586751.1">
    <property type="nucleotide sequence ID" value="NZ_BAAARW010000002.1"/>
</dbReference>
<sequence>MRAILHDIAHARTGDKGDTSTLSIFPYRDEHYPDLVRELTPEVVRRHLGAHIRGEVIRYELPNLCALHFVCRQSLDGGVTTSLALDAHGKGLSSRLLSLEIDIADPGPPGQA</sequence>
<evidence type="ECO:0000259" key="1">
    <source>
        <dbReference type="Pfam" id="PF23544"/>
    </source>
</evidence>
<dbReference type="Proteomes" id="UP001501231">
    <property type="component" value="Unassembled WGS sequence"/>
</dbReference>